<accession>A0AAV7PSE2</accession>
<evidence type="ECO:0000313" key="3">
    <source>
        <dbReference type="Proteomes" id="UP001066276"/>
    </source>
</evidence>
<reference evidence="2" key="1">
    <citation type="journal article" date="2022" name="bioRxiv">
        <title>Sequencing and chromosome-scale assembly of the giantPleurodeles waltlgenome.</title>
        <authorList>
            <person name="Brown T."/>
            <person name="Elewa A."/>
            <person name="Iarovenko S."/>
            <person name="Subramanian E."/>
            <person name="Araus A.J."/>
            <person name="Petzold A."/>
            <person name="Susuki M."/>
            <person name="Suzuki K.-i.T."/>
            <person name="Hayashi T."/>
            <person name="Toyoda A."/>
            <person name="Oliveira C."/>
            <person name="Osipova E."/>
            <person name="Leigh N.D."/>
            <person name="Simon A."/>
            <person name="Yun M.H."/>
        </authorList>
    </citation>
    <scope>NUCLEOTIDE SEQUENCE</scope>
    <source>
        <strain evidence="2">20211129_DDA</strain>
        <tissue evidence="2">Liver</tissue>
    </source>
</reference>
<dbReference type="Proteomes" id="UP001066276">
    <property type="component" value="Chromosome 7"/>
</dbReference>
<protein>
    <submittedName>
        <fullName evidence="2">Uncharacterized protein</fullName>
    </submittedName>
</protein>
<evidence type="ECO:0000256" key="1">
    <source>
        <dbReference type="SAM" id="MobiDB-lite"/>
    </source>
</evidence>
<dbReference type="EMBL" id="JANPWB010000011">
    <property type="protein sequence ID" value="KAJ1128450.1"/>
    <property type="molecule type" value="Genomic_DNA"/>
</dbReference>
<proteinExistence type="predicted"/>
<comment type="caution">
    <text evidence="2">The sequence shown here is derived from an EMBL/GenBank/DDBJ whole genome shotgun (WGS) entry which is preliminary data.</text>
</comment>
<keyword evidence="3" id="KW-1185">Reference proteome</keyword>
<dbReference type="AlphaFoldDB" id="A0AAV7PSE2"/>
<gene>
    <name evidence="2" type="ORF">NDU88_006828</name>
</gene>
<evidence type="ECO:0000313" key="2">
    <source>
        <dbReference type="EMBL" id="KAJ1128450.1"/>
    </source>
</evidence>
<feature type="region of interest" description="Disordered" evidence="1">
    <location>
        <begin position="1"/>
        <end position="107"/>
    </location>
</feature>
<organism evidence="2 3">
    <name type="scientific">Pleurodeles waltl</name>
    <name type="common">Iberian ribbed newt</name>
    <dbReference type="NCBI Taxonomy" id="8319"/>
    <lineage>
        <taxon>Eukaryota</taxon>
        <taxon>Metazoa</taxon>
        <taxon>Chordata</taxon>
        <taxon>Craniata</taxon>
        <taxon>Vertebrata</taxon>
        <taxon>Euteleostomi</taxon>
        <taxon>Amphibia</taxon>
        <taxon>Batrachia</taxon>
        <taxon>Caudata</taxon>
        <taxon>Salamandroidea</taxon>
        <taxon>Salamandridae</taxon>
        <taxon>Pleurodelinae</taxon>
        <taxon>Pleurodeles</taxon>
    </lineage>
</organism>
<name>A0AAV7PSE2_PLEWA</name>
<sequence length="107" mass="10807">MTGAPTPRLTGETSPDQVDAPVWAPQRTAGWRKGVSVPGPGKGQGPGRSSLNTVMHGSPLPSLSGGPCHLEGLRTKPRQGDPTLGLNTTLAGDPEPKPAGEASLGPV</sequence>